<keyword evidence="3" id="KW-1185">Reference proteome</keyword>
<dbReference type="AlphaFoldDB" id="A0AAE0LVY3"/>
<reference evidence="2" key="2">
    <citation type="submission" date="2023-06" db="EMBL/GenBank/DDBJ databases">
        <authorList>
            <consortium name="Lawrence Berkeley National Laboratory"/>
            <person name="Haridas S."/>
            <person name="Hensen N."/>
            <person name="Bonometti L."/>
            <person name="Westerberg I."/>
            <person name="Brannstrom I.O."/>
            <person name="Guillou S."/>
            <person name="Cros-Aarteil S."/>
            <person name="Calhoun S."/>
            <person name="Kuo A."/>
            <person name="Mondo S."/>
            <person name="Pangilinan J."/>
            <person name="Riley R."/>
            <person name="Labutti K."/>
            <person name="Andreopoulos B."/>
            <person name="Lipzen A."/>
            <person name="Chen C."/>
            <person name="Yanf M."/>
            <person name="Daum C."/>
            <person name="Ng V."/>
            <person name="Clum A."/>
            <person name="Steindorff A."/>
            <person name="Ohm R."/>
            <person name="Martin F."/>
            <person name="Silar P."/>
            <person name="Natvig D."/>
            <person name="Lalanne C."/>
            <person name="Gautier V."/>
            <person name="Ament-Velasquez S.L."/>
            <person name="Kruys A."/>
            <person name="Hutchinson M.I."/>
            <person name="Powell A.J."/>
            <person name="Barry K."/>
            <person name="Miller A.N."/>
            <person name="Grigoriev I.V."/>
            <person name="Debuchy R."/>
            <person name="Gladieux P."/>
            <person name="Thoren M.H."/>
            <person name="Johannesson H."/>
        </authorList>
    </citation>
    <scope>NUCLEOTIDE SEQUENCE</scope>
    <source>
        <strain evidence="2">CBS 168.71</strain>
    </source>
</reference>
<dbReference type="Proteomes" id="UP001278766">
    <property type="component" value="Unassembled WGS sequence"/>
</dbReference>
<accession>A0AAE0LVY3</accession>
<dbReference type="GeneID" id="87839125"/>
<evidence type="ECO:0000256" key="1">
    <source>
        <dbReference type="SAM" id="MobiDB-lite"/>
    </source>
</evidence>
<name>A0AAE0LVY3_9PEZI</name>
<reference evidence="2" key="1">
    <citation type="journal article" date="2023" name="Mol. Phylogenet. Evol.">
        <title>Genome-scale phylogeny and comparative genomics of the fungal order Sordariales.</title>
        <authorList>
            <person name="Hensen N."/>
            <person name="Bonometti L."/>
            <person name="Westerberg I."/>
            <person name="Brannstrom I.O."/>
            <person name="Guillou S."/>
            <person name="Cros-Aarteil S."/>
            <person name="Calhoun S."/>
            <person name="Haridas S."/>
            <person name="Kuo A."/>
            <person name="Mondo S."/>
            <person name="Pangilinan J."/>
            <person name="Riley R."/>
            <person name="LaButti K."/>
            <person name="Andreopoulos B."/>
            <person name="Lipzen A."/>
            <person name="Chen C."/>
            <person name="Yan M."/>
            <person name="Daum C."/>
            <person name="Ng V."/>
            <person name="Clum A."/>
            <person name="Steindorff A."/>
            <person name="Ohm R.A."/>
            <person name="Martin F."/>
            <person name="Silar P."/>
            <person name="Natvig D.O."/>
            <person name="Lalanne C."/>
            <person name="Gautier V."/>
            <person name="Ament-Velasquez S.L."/>
            <person name="Kruys A."/>
            <person name="Hutchinson M.I."/>
            <person name="Powell A.J."/>
            <person name="Barry K."/>
            <person name="Miller A.N."/>
            <person name="Grigoriev I.V."/>
            <person name="Debuchy R."/>
            <person name="Gladieux P."/>
            <person name="Hiltunen Thoren M."/>
            <person name="Johannesson H."/>
        </authorList>
    </citation>
    <scope>NUCLEOTIDE SEQUENCE</scope>
    <source>
        <strain evidence="2">CBS 168.71</strain>
    </source>
</reference>
<evidence type="ECO:0000313" key="2">
    <source>
        <dbReference type="EMBL" id="KAK3299360.1"/>
    </source>
</evidence>
<comment type="caution">
    <text evidence="2">The sequence shown here is derived from an EMBL/GenBank/DDBJ whole genome shotgun (WGS) entry which is preliminary data.</text>
</comment>
<dbReference type="EMBL" id="JAUEPN010000002">
    <property type="protein sequence ID" value="KAK3299360.1"/>
    <property type="molecule type" value="Genomic_DNA"/>
</dbReference>
<evidence type="ECO:0000313" key="3">
    <source>
        <dbReference type="Proteomes" id="UP001278766"/>
    </source>
</evidence>
<sequence length="231" mass="25065">MTESTGHRFGQAQNLHLQHKKFPMIPSGATSTRTNWNSKRRTHDSGTWLPGREDPRDGSDEGQEQSEGNLHKGPASPEAPQPSLPCTASRAGKHHHWLISVQTRRSAPVPSQPVVGACRSLGNELTYLHESGDSFMPADDAAPSLGIPAWAGGNKEEMFLGCTVTPTWADKTAVLAPHKAGLSGKPEPPLPMRETDDGAFAAWVGLSCWLRETKDVNAMLSHSLRRLQPQS</sequence>
<dbReference type="RefSeq" id="XP_062662874.1">
    <property type="nucleotide sequence ID" value="XM_062802177.1"/>
</dbReference>
<feature type="region of interest" description="Disordered" evidence="1">
    <location>
        <begin position="1"/>
        <end position="91"/>
    </location>
</feature>
<protein>
    <submittedName>
        <fullName evidence="2">Uncharacterized protein</fullName>
    </submittedName>
</protein>
<proteinExistence type="predicted"/>
<organism evidence="2 3">
    <name type="scientific">Chaetomium fimeti</name>
    <dbReference type="NCBI Taxonomy" id="1854472"/>
    <lineage>
        <taxon>Eukaryota</taxon>
        <taxon>Fungi</taxon>
        <taxon>Dikarya</taxon>
        <taxon>Ascomycota</taxon>
        <taxon>Pezizomycotina</taxon>
        <taxon>Sordariomycetes</taxon>
        <taxon>Sordariomycetidae</taxon>
        <taxon>Sordariales</taxon>
        <taxon>Chaetomiaceae</taxon>
        <taxon>Chaetomium</taxon>
    </lineage>
</organism>
<feature type="compositionally biased region" description="Polar residues" evidence="1">
    <location>
        <begin position="28"/>
        <end position="37"/>
    </location>
</feature>
<gene>
    <name evidence="2" type="ORF">B0H64DRAFT_371719</name>
</gene>